<reference evidence="8 9" key="1">
    <citation type="submission" date="2023-05" db="EMBL/GenBank/DDBJ databases">
        <title>A 100% complete, gapless, phased diploid assembly of the Scenedesmus obliquus UTEX 3031 genome.</title>
        <authorList>
            <person name="Biondi T.C."/>
            <person name="Hanschen E.R."/>
            <person name="Kwon T."/>
            <person name="Eng W."/>
            <person name="Kruse C.P.S."/>
            <person name="Koehler S.I."/>
            <person name="Kunde Y."/>
            <person name="Gleasner C.D."/>
            <person name="You Mak K.T."/>
            <person name="Polle J."/>
            <person name="Hovde B.T."/>
            <person name="Starkenburg S.R."/>
        </authorList>
    </citation>
    <scope>NUCLEOTIDE SEQUENCE [LARGE SCALE GENOMIC DNA]</scope>
    <source>
        <strain evidence="8 9">DOE0152z</strain>
    </source>
</reference>
<feature type="compositionally biased region" description="Basic and acidic residues" evidence="6">
    <location>
        <begin position="424"/>
        <end position="433"/>
    </location>
</feature>
<comment type="similarity">
    <text evidence="1">Belongs to the glycosyl hydrolase 1 family.</text>
</comment>
<feature type="compositionally biased region" description="Low complexity" evidence="6">
    <location>
        <begin position="450"/>
        <end position="476"/>
    </location>
</feature>
<evidence type="ECO:0000256" key="4">
    <source>
        <dbReference type="ARBA" id="ARBA00023295"/>
    </source>
</evidence>
<keyword evidence="3 5" id="KW-0103">Bromodomain</keyword>
<dbReference type="PROSITE" id="PS00633">
    <property type="entry name" value="BROMODOMAIN_1"/>
    <property type="match status" value="1"/>
</dbReference>
<evidence type="ECO:0000256" key="3">
    <source>
        <dbReference type="ARBA" id="ARBA00023117"/>
    </source>
</evidence>
<feature type="region of interest" description="Disordered" evidence="6">
    <location>
        <begin position="424"/>
        <end position="501"/>
    </location>
</feature>
<dbReference type="InterPro" id="IPR018359">
    <property type="entry name" value="Bromodomain_CS"/>
</dbReference>
<feature type="domain" description="Bromo" evidence="7">
    <location>
        <begin position="59"/>
        <end position="129"/>
    </location>
</feature>
<dbReference type="Pfam" id="PF00439">
    <property type="entry name" value="Bromodomain"/>
    <property type="match status" value="1"/>
</dbReference>
<dbReference type="EMBL" id="CP126218">
    <property type="protein sequence ID" value="WIA19649.1"/>
    <property type="molecule type" value="Genomic_DNA"/>
</dbReference>
<dbReference type="Pfam" id="PF00232">
    <property type="entry name" value="Glyco_hydro_1"/>
    <property type="match status" value="2"/>
</dbReference>
<dbReference type="PANTHER" id="PTHR10353">
    <property type="entry name" value="GLYCOSYL HYDROLASE"/>
    <property type="match status" value="1"/>
</dbReference>
<dbReference type="InterPro" id="IPR036427">
    <property type="entry name" value="Bromodomain-like_sf"/>
</dbReference>
<evidence type="ECO:0000313" key="9">
    <source>
        <dbReference type="Proteomes" id="UP001244341"/>
    </source>
</evidence>
<dbReference type="InterPro" id="IPR017853">
    <property type="entry name" value="GH"/>
</dbReference>
<gene>
    <name evidence="8" type="ORF">OEZ85_005582</name>
</gene>
<dbReference type="InterPro" id="IPR001360">
    <property type="entry name" value="Glyco_hydro_1"/>
</dbReference>
<sequence>MGSEAAQQGSHAARFPDQPITQQHVQQAQQQNHSQAQQQLEPAQQQSLDYLLDIISQVAKDDPTGVFEYPVDGALVPGYYDKIRQPMCFSSMRSKLAAREYRTWREFAKDLDLIFENAKTFNPSQHRIHKLAINMQRNARKLLQTAELPARRCIHLLHPAGPKAAAAEEEAQILYAAQPMDVEPQQQQQQQQQQPLSTAAALADVEPASIFSSLELVEQQIVAARLLLSRAYGIEVSLSPAGVRLGQYTAARLLGDGSAAGAAAAAAGGRGGSAAGASKRAAAAAGLSRGGSGMLGGGMRGLQREGSVAGSIKKRRVERSGIAGIGGVVEDDGVLSPSASLPARLMERAVTSIHIPSVREIPPEEWAAVQAAATSWRAAVKAHGQRQGLAKPPPEVRRVLAELAEREGSSDEDSSDEAYAKLHAPLEEDEHIRLNGPAGGGRKRNKNKTKQTGGSSKQQQQPQSQQQQQPESPFSKQQRELLDGSAAAAAAGSERGSSPAAAAAPPAKVAAAAAAAPARAASIATAAGPGSGGPSARSCSMSAPRPGSSFELPILTNSLNQEVFVKGVGTHMWQSSGDESSNWSHILRSWGLLNYPRFAMARLLGGFTVLERCPNSWDRYEEDAALSSSLGCNGFRLSLEWSRIEPRRGFIDQAAVQRYRDIFAALLRRGMTPNATLHHFTHPQWFDELGGFTKAENIQIFVDFAVKAVQLFGNQCQLWATFNEPTSSSTMGFIFGAYPPGQMLGLETAGRALLNMLRAHTAAYRAIKALPGAERHKVGLTHMVIPFSHWPDLGPLTAHSRFAARWLTFWWGYDLMHEYLQSGKFAWCVPSLGSGGSSCSFVVQDGRPPLDWFGVNFYSRPVISPFLSPGRLPWQVISDLGYPIDPQGMYEVLVRCSAYGVPLYVTETGVSINSQRHRQYMVDSYLKEILRAMTDGVDVRGLYYWTLLDNFEWNGGYSIKFGLYEWSPWPWGGDRRKRSAADTLAGFYHSLPPTVAAVRKWARHADLSHEQHSPPPHSLRWWASNCLLLYFAALQWCWGLGGRLLQLAVPAAAAAAVSAPRVHGKHVQAERRAEMQAAAAAKRSL</sequence>
<feature type="region of interest" description="Disordered" evidence="6">
    <location>
        <begin position="1"/>
        <end position="42"/>
    </location>
</feature>
<evidence type="ECO:0000256" key="6">
    <source>
        <dbReference type="SAM" id="MobiDB-lite"/>
    </source>
</evidence>
<feature type="compositionally biased region" description="Polar residues" evidence="6">
    <location>
        <begin position="1"/>
        <end position="10"/>
    </location>
</feature>
<dbReference type="PRINTS" id="PR00503">
    <property type="entry name" value="BROMODOMAIN"/>
</dbReference>
<feature type="compositionally biased region" description="Low complexity" evidence="6">
    <location>
        <begin position="22"/>
        <end position="42"/>
    </location>
</feature>
<proteinExistence type="inferred from homology"/>
<dbReference type="Gene3D" id="1.20.920.10">
    <property type="entry name" value="Bromodomain-like"/>
    <property type="match status" value="1"/>
</dbReference>
<dbReference type="Gene3D" id="3.20.20.80">
    <property type="entry name" value="Glycosidases"/>
    <property type="match status" value="1"/>
</dbReference>
<evidence type="ECO:0000259" key="7">
    <source>
        <dbReference type="PROSITE" id="PS50014"/>
    </source>
</evidence>
<feature type="compositionally biased region" description="Low complexity" evidence="6">
    <location>
        <begin position="524"/>
        <end position="538"/>
    </location>
</feature>
<dbReference type="Proteomes" id="UP001244341">
    <property type="component" value="Chromosome 11b"/>
</dbReference>
<dbReference type="SMART" id="SM00297">
    <property type="entry name" value="BROMO"/>
    <property type="match status" value="1"/>
</dbReference>
<keyword evidence="4" id="KW-0326">Glycosidase</keyword>
<dbReference type="CDD" id="cd04369">
    <property type="entry name" value="Bromodomain"/>
    <property type="match status" value="1"/>
</dbReference>
<accession>A0ABY8UE51</accession>
<dbReference type="PROSITE" id="PS50014">
    <property type="entry name" value="BROMODOMAIN_2"/>
    <property type="match status" value="1"/>
</dbReference>
<evidence type="ECO:0000256" key="1">
    <source>
        <dbReference type="ARBA" id="ARBA00010838"/>
    </source>
</evidence>
<protein>
    <recommendedName>
        <fullName evidence="7">Bromo domain-containing protein</fullName>
    </recommendedName>
</protein>
<evidence type="ECO:0000256" key="2">
    <source>
        <dbReference type="ARBA" id="ARBA00022801"/>
    </source>
</evidence>
<keyword evidence="2" id="KW-0378">Hydrolase</keyword>
<dbReference type="PANTHER" id="PTHR10353:SF36">
    <property type="entry name" value="LP05116P"/>
    <property type="match status" value="1"/>
</dbReference>
<organism evidence="8 9">
    <name type="scientific">Tetradesmus obliquus</name>
    <name type="common">Green alga</name>
    <name type="synonym">Acutodesmus obliquus</name>
    <dbReference type="NCBI Taxonomy" id="3088"/>
    <lineage>
        <taxon>Eukaryota</taxon>
        <taxon>Viridiplantae</taxon>
        <taxon>Chlorophyta</taxon>
        <taxon>core chlorophytes</taxon>
        <taxon>Chlorophyceae</taxon>
        <taxon>CS clade</taxon>
        <taxon>Sphaeropleales</taxon>
        <taxon>Scenedesmaceae</taxon>
        <taxon>Tetradesmus</taxon>
    </lineage>
</organism>
<dbReference type="InterPro" id="IPR001487">
    <property type="entry name" value="Bromodomain"/>
</dbReference>
<dbReference type="SUPFAM" id="SSF47370">
    <property type="entry name" value="Bromodomain"/>
    <property type="match status" value="1"/>
</dbReference>
<dbReference type="SUPFAM" id="SSF51445">
    <property type="entry name" value="(Trans)glycosidases"/>
    <property type="match status" value="1"/>
</dbReference>
<feature type="compositionally biased region" description="Low complexity" evidence="6">
    <location>
        <begin position="484"/>
        <end position="501"/>
    </location>
</feature>
<name>A0ABY8UE51_TETOB</name>
<evidence type="ECO:0000256" key="5">
    <source>
        <dbReference type="PROSITE-ProRule" id="PRU00035"/>
    </source>
</evidence>
<feature type="region of interest" description="Disordered" evidence="6">
    <location>
        <begin position="524"/>
        <end position="544"/>
    </location>
</feature>
<dbReference type="PRINTS" id="PR00131">
    <property type="entry name" value="GLHYDRLASE1"/>
</dbReference>
<evidence type="ECO:0000313" key="8">
    <source>
        <dbReference type="EMBL" id="WIA19649.1"/>
    </source>
</evidence>
<keyword evidence="9" id="KW-1185">Reference proteome</keyword>